<reference evidence="3" key="1">
    <citation type="submission" date="2021-01" db="EMBL/GenBank/DDBJ databases">
        <title>YIM 132084 draft genome.</title>
        <authorList>
            <person name="An D."/>
        </authorList>
    </citation>
    <scope>NUCLEOTIDE SEQUENCE</scope>
    <source>
        <strain evidence="3">YIM 132084</strain>
    </source>
</reference>
<organism evidence="3 4">
    <name type="scientific">Nakamurella leprariae</name>
    <dbReference type="NCBI Taxonomy" id="2803911"/>
    <lineage>
        <taxon>Bacteria</taxon>
        <taxon>Bacillati</taxon>
        <taxon>Actinomycetota</taxon>
        <taxon>Actinomycetes</taxon>
        <taxon>Nakamurellales</taxon>
        <taxon>Nakamurellaceae</taxon>
        <taxon>Nakamurella</taxon>
    </lineage>
</organism>
<evidence type="ECO:0000256" key="1">
    <source>
        <dbReference type="SAM" id="MobiDB-lite"/>
    </source>
</evidence>
<keyword evidence="2" id="KW-1133">Transmembrane helix</keyword>
<sequence>MNNWLVPAATTVAAIIALIGVLIVGDLMTARGRLRRRLDRETQILERLPASSEARWALEIVIAEDSSRLAIVVLHAPLRRRLLRRLLIGLTIQAAAAVFMLRLGPPREAPFLLLWVGGVVYSIGAFITVLAGRAYRRYRFKLKRLVAVAVDDAEKAYDDKVNERAARTADATGHRPPPPRLGPRRRNSTNDRPAAPRRRPHR</sequence>
<evidence type="ECO:0000256" key="2">
    <source>
        <dbReference type="SAM" id="Phobius"/>
    </source>
</evidence>
<comment type="caution">
    <text evidence="3">The sequence shown here is derived from an EMBL/GenBank/DDBJ whole genome shotgun (WGS) entry which is preliminary data.</text>
</comment>
<dbReference type="EMBL" id="JAERWK010000010">
    <property type="protein sequence ID" value="MBM9467258.1"/>
    <property type="molecule type" value="Genomic_DNA"/>
</dbReference>
<evidence type="ECO:0000313" key="3">
    <source>
        <dbReference type="EMBL" id="MBM9467258.1"/>
    </source>
</evidence>
<dbReference type="RefSeq" id="WP_205260214.1">
    <property type="nucleotide sequence ID" value="NZ_JAERWK010000010.1"/>
</dbReference>
<gene>
    <name evidence="3" type="ORF">JL106_08200</name>
</gene>
<dbReference type="Proteomes" id="UP000663792">
    <property type="component" value="Unassembled WGS sequence"/>
</dbReference>
<feature type="transmembrane region" description="Helical" evidence="2">
    <location>
        <begin position="6"/>
        <end position="28"/>
    </location>
</feature>
<keyword evidence="2" id="KW-0812">Transmembrane</keyword>
<feature type="region of interest" description="Disordered" evidence="1">
    <location>
        <begin position="161"/>
        <end position="202"/>
    </location>
</feature>
<keyword evidence="4" id="KW-1185">Reference proteome</keyword>
<keyword evidence="2" id="KW-0472">Membrane</keyword>
<dbReference type="AlphaFoldDB" id="A0A939BW75"/>
<proteinExistence type="predicted"/>
<protein>
    <submittedName>
        <fullName evidence="3">Uncharacterized protein</fullName>
    </submittedName>
</protein>
<feature type="transmembrane region" description="Helical" evidence="2">
    <location>
        <begin position="86"/>
        <end position="105"/>
    </location>
</feature>
<name>A0A939BW75_9ACTN</name>
<accession>A0A939BW75</accession>
<evidence type="ECO:0000313" key="4">
    <source>
        <dbReference type="Proteomes" id="UP000663792"/>
    </source>
</evidence>
<feature type="transmembrane region" description="Helical" evidence="2">
    <location>
        <begin position="111"/>
        <end position="135"/>
    </location>
</feature>